<keyword evidence="7" id="KW-1185">Reference proteome</keyword>
<dbReference type="GO" id="GO:0030246">
    <property type="term" value="F:carbohydrate binding"/>
    <property type="evidence" value="ECO:0007669"/>
    <property type="project" value="UniProtKB-KW"/>
</dbReference>
<accession>A0AAV7P0Y0</accession>
<evidence type="ECO:0000313" key="7">
    <source>
        <dbReference type="Proteomes" id="UP001066276"/>
    </source>
</evidence>
<dbReference type="Gene3D" id="3.10.100.10">
    <property type="entry name" value="Mannose-Binding Protein A, subunit A"/>
    <property type="match status" value="1"/>
</dbReference>
<evidence type="ECO:0000256" key="1">
    <source>
        <dbReference type="ARBA" id="ARBA00004401"/>
    </source>
</evidence>
<dbReference type="InterPro" id="IPR016186">
    <property type="entry name" value="C-type_lectin-like/link_sf"/>
</dbReference>
<dbReference type="EMBL" id="JANPWB010000011">
    <property type="protein sequence ID" value="KAJ1121956.1"/>
    <property type="molecule type" value="Genomic_DNA"/>
</dbReference>
<evidence type="ECO:0000256" key="4">
    <source>
        <dbReference type="SAM" id="Phobius"/>
    </source>
</evidence>
<comment type="caution">
    <text evidence="6">The sequence shown here is derived from an EMBL/GenBank/DDBJ whole genome shotgun (WGS) entry which is preliminary data.</text>
</comment>
<organism evidence="6 7">
    <name type="scientific">Pleurodeles waltl</name>
    <name type="common">Iberian ribbed newt</name>
    <dbReference type="NCBI Taxonomy" id="8319"/>
    <lineage>
        <taxon>Eukaryota</taxon>
        <taxon>Metazoa</taxon>
        <taxon>Chordata</taxon>
        <taxon>Craniata</taxon>
        <taxon>Vertebrata</taxon>
        <taxon>Euteleostomi</taxon>
        <taxon>Amphibia</taxon>
        <taxon>Batrachia</taxon>
        <taxon>Caudata</taxon>
        <taxon>Salamandroidea</taxon>
        <taxon>Salamandridae</taxon>
        <taxon>Pleurodelinae</taxon>
        <taxon>Pleurodeles</taxon>
    </lineage>
</organism>
<dbReference type="InterPro" id="IPR033992">
    <property type="entry name" value="NKR-like_CTLD"/>
</dbReference>
<evidence type="ECO:0000313" key="6">
    <source>
        <dbReference type="EMBL" id="KAJ1121956.1"/>
    </source>
</evidence>
<sequence length="257" mass="28684">METVTDSLFTAPDREDSVFLPSSGGTPSTQISRRPRGSASDGPGSSERKRLHSALEKDAPPPGHSLSRKKDELSPGSASEEPGPSTEEETSLLGHLGLVVKKWWREVLILLLVKLLVISFIINVLPAGASLPPCPKDWIWTNGKCYFFSHKKKTWNQSQKFCESYNGNLAIILDQNTLHTIRHYKTIDDSWIGLRKSNGIWSWVNGSRFSGLLLSLAQDIPGLHCAYLNMDKYGILDCTSMRNWICTRNSSFSITDY</sequence>
<proteinExistence type="predicted"/>
<comment type="subcellular location">
    <subcellularLocation>
        <location evidence="1">Cell membrane</location>
        <topology evidence="1">Single-pass type II membrane protein</topology>
    </subcellularLocation>
</comment>
<feature type="compositionally biased region" description="Polar residues" evidence="3">
    <location>
        <begin position="23"/>
        <end position="32"/>
    </location>
</feature>
<dbReference type="SUPFAM" id="SSF56436">
    <property type="entry name" value="C-type lectin-like"/>
    <property type="match status" value="1"/>
</dbReference>
<feature type="domain" description="C-type lectin" evidence="5">
    <location>
        <begin position="141"/>
        <end position="247"/>
    </location>
</feature>
<dbReference type="PANTHER" id="PTHR45710">
    <property type="entry name" value="C-TYPE LECTIN DOMAIN-CONTAINING PROTEIN 180"/>
    <property type="match status" value="1"/>
</dbReference>
<keyword evidence="4" id="KW-0812">Transmembrane</keyword>
<evidence type="ECO:0000256" key="3">
    <source>
        <dbReference type="SAM" id="MobiDB-lite"/>
    </source>
</evidence>
<dbReference type="AlphaFoldDB" id="A0AAV7P0Y0"/>
<dbReference type="CDD" id="cd03593">
    <property type="entry name" value="CLECT_NK_receptors_like"/>
    <property type="match status" value="1"/>
</dbReference>
<dbReference type="GO" id="GO:0005886">
    <property type="term" value="C:plasma membrane"/>
    <property type="evidence" value="ECO:0007669"/>
    <property type="project" value="UniProtKB-SubCell"/>
</dbReference>
<feature type="region of interest" description="Disordered" evidence="3">
    <location>
        <begin position="1"/>
        <end position="89"/>
    </location>
</feature>
<dbReference type="InterPro" id="IPR050828">
    <property type="entry name" value="C-type_lectin/matrix_domain"/>
</dbReference>
<protein>
    <recommendedName>
        <fullName evidence="5">C-type lectin domain-containing protein</fullName>
    </recommendedName>
</protein>
<name>A0AAV7P0Y0_PLEWA</name>
<dbReference type="PANTHER" id="PTHR45710:SF8">
    <property type="entry name" value="RERATING FAMILY MEMBER 4"/>
    <property type="match status" value="1"/>
</dbReference>
<feature type="transmembrane region" description="Helical" evidence="4">
    <location>
        <begin position="107"/>
        <end position="125"/>
    </location>
</feature>
<evidence type="ECO:0000256" key="2">
    <source>
        <dbReference type="ARBA" id="ARBA00022734"/>
    </source>
</evidence>
<dbReference type="InterPro" id="IPR001304">
    <property type="entry name" value="C-type_lectin-like"/>
</dbReference>
<feature type="compositionally biased region" description="Low complexity" evidence="3">
    <location>
        <begin position="74"/>
        <end position="85"/>
    </location>
</feature>
<dbReference type="Pfam" id="PF00059">
    <property type="entry name" value="Lectin_C"/>
    <property type="match status" value="1"/>
</dbReference>
<gene>
    <name evidence="6" type="ORF">NDU88_000462</name>
</gene>
<dbReference type="PROSITE" id="PS50041">
    <property type="entry name" value="C_TYPE_LECTIN_2"/>
    <property type="match status" value="1"/>
</dbReference>
<evidence type="ECO:0000259" key="5">
    <source>
        <dbReference type="PROSITE" id="PS50041"/>
    </source>
</evidence>
<keyword evidence="4" id="KW-0472">Membrane</keyword>
<keyword evidence="4" id="KW-1133">Transmembrane helix</keyword>
<dbReference type="Proteomes" id="UP001066276">
    <property type="component" value="Chromosome 7"/>
</dbReference>
<dbReference type="SMART" id="SM00034">
    <property type="entry name" value="CLECT"/>
    <property type="match status" value="1"/>
</dbReference>
<keyword evidence="2" id="KW-0430">Lectin</keyword>
<reference evidence="6" key="1">
    <citation type="journal article" date="2022" name="bioRxiv">
        <title>Sequencing and chromosome-scale assembly of the giantPleurodeles waltlgenome.</title>
        <authorList>
            <person name="Brown T."/>
            <person name="Elewa A."/>
            <person name="Iarovenko S."/>
            <person name="Subramanian E."/>
            <person name="Araus A.J."/>
            <person name="Petzold A."/>
            <person name="Susuki M."/>
            <person name="Suzuki K.-i.T."/>
            <person name="Hayashi T."/>
            <person name="Toyoda A."/>
            <person name="Oliveira C."/>
            <person name="Osipova E."/>
            <person name="Leigh N.D."/>
            <person name="Simon A."/>
            <person name="Yun M.H."/>
        </authorList>
    </citation>
    <scope>NUCLEOTIDE SEQUENCE</scope>
    <source>
        <strain evidence="6">20211129_DDA</strain>
        <tissue evidence="6">Liver</tissue>
    </source>
</reference>
<dbReference type="InterPro" id="IPR016187">
    <property type="entry name" value="CTDL_fold"/>
</dbReference>